<reference evidence="3" key="3">
    <citation type="submission" date="2021-01" db="EMBL/GenBank/DDBJ databases">
        <title>A chromosome-scale assembly of European eel, Anguilla anguilla.</title>
        <authorList>
            <person name="Henkel C."/>
            <person name="Jong-Raadsen S.A."/>
            <person name="Dufour S."/>
            <person name="Weltzien F.-A."/>
            <person name="Palstra A.P."/>
            <person name="Pelster B."/>
            <person name="Spaink H.P."/>
            <person name="Van Den Thillart G.E."/>
            <person name="Jansen H."/>
            <person name="Zahm M."/>
            <person name="Klopp C."/>
            <person name="Cedric C."/>
            <person name="Louis A."/>
            <person name="Berthelot C."/>
            <person name="Parey E."/>
            <person name="Roest Crollius H."/>
            <person name="Montfort J."/>
            <person name="Robinson-Rechavi M."/>
            <person name="Bucao C."/>
            <person name="Bouchez O."/>
            <person name="Gislard M."/>
            <person name="Lluch J."/>
            <person name="Milhes M."/>
            <person name="Lampietro C."/>
            <person name="Lopez Roques C."/>
            <person name="Donnadieu C."/>
            <person name="Braasch I."/>
            <person name="Desvignes T."/>
            <person name="Postlethwait J."/>
            <person name="Bobe J."/>
            <person name="Guiguen Y."/>
            <person name="Dirks R."/>
        </authorList>
    </citation>
    <scope>NUCLEOTIDE SEQUENCE</scope>
    <source>
        <strain evidence="3">Tag_6206</strain>
        <tissue evidence="3">Liver</tissue>
    </source>
</reference>
<evidence type="ECO:0000256" key="1">
    <source>
        <dbReference type="SAM" id="SignalP"/>
    </source>
</evidence>
<protein>
    <submittedName>
        <fullName evidence="2">Uncharacterized protein</fullName>
    </submittedName>
</protein>
<proteinExistence type="predicted"/>
<organism evidence="2">
    <name type="scientific">Anguilla anguilla</name>
    <name type="common">European freshwater eel</name>
    <name type="synonym">Muraena anguilla</name>
    <dbReference type="NCBI Taxonomy" id="7936"/>
    <lineage>
        <taxon>Eukaryota</taxon>
        <taxon>Metazoa</taxon>
        <taxon>Chordata</taxon>
        <taxon>Craniata</taxon>
        <taxon>Vertebrata</taxon>
        <taxon>Euteleostomi</taxon>
        <taxon>Actinopterygii</taxon>
        <taxon>Neopterygii</taxon>
        <taxon>Teleostei</taxon>
        <taxon>Anguilliformes</taxon>
        <taxon>Anguillidae</taxon>
        <taxon>Anguilla</taxon>
    </lineage>
</organism>
<dbReference type="EMBL" id="JAFIRN010000009">
    <property type="protein sequence ID" value="KAG5843198.1"/>
    <property type="molecule type" value="Genomic_DNA"/>
</dbReference>
<feature type="chain" id="PRO_5040059965" evidence="1">
    <location>
        <begin position="24"/>
        <end position="296"/>
    </location>
</feature>
<feature type="signal peptide" evidence="1">
    <location>
        <begin position="1"/>
        <end position="23"/>
    </location>
</feature>
<reference evidence="2" key="1">
    <citation type="submission" date="2014-11" db="EMBL/GenBank/DDBJ databases">
        <authorList>
            <person name="Amaro Gonzalez C."/>
        </authorList>
    </citation>
    <scope>NUCLEOTIDE SEQUENCE</scope>
</reference>
<accession>A0A0E9X5A6</accession>
<dbReference type="Proteomes" id="UP001044222">
    <property type="component" value="Chromosome 9"/>
</dbReference>
<sequence>MMESRKVFFLVLYLLLYSSFSTADLNPDLVNKVEKGIDTSVKLLESLDELANWASKGEDFIPQQDPTCRGTSNGACGSSEVCRNGECVDGCSVYSCGVNAQCSTTNNIQSCSCVSPWIPWKKEEPHREGCRYQELQWVDRNSTDPIPENAVTSKTKHHVCRAHGPDGGWHGGWIYLHGVNTCNYGYDCDEKTADSFQVLVDPCGGSGVYWLSGGIYADSVEIGQAVPWPWIKYVVCSTKGKGIPGKLNVSGLMCNYGYEGYSHRDGNFYSLVKKTCLDSEPRGGKHICLHPLLNFF</sequence>
<keyword evidence="1" id="KW-0732">Signal</keyword>
<evidence type="ECO:0000313" key="4">
    <source>
        <dbReference type="Proteomes" id="UP001044222"/>
    </source>
</evidence>
<reference evidence="2" key="2">
    <citation type="journal article" date="2015" name="Fish Shellfish Immunol.">
        <title>Early steps in the European eel (Anguilla anguilla)-Vibrio vulnificus interaction in the gills: Role of the RtxA13 toxin.</title>
        <authorList>
            <person name="Callol A."/>
            <person name="Pajuelo D."/>
            <person name="Ebbesson L."/>
            <person name="Teles M."/>
            <person name="MacKenzie S."/>
            <person name="Amaro C."/>
        </authorList>
    </citation>
    <scope>NUCLEOTIDE SEQUENCE</scope>
</reference>
<keyword evidence="4" id="KW-1185">Reference proteome</keyword>
<evidence type="ECO:0000313" key="2">
    <source>
        <dbReference type="EMBL" id="JAH97070.1"/>
    </source>
</evidence>
<evidence type="ECO:0000313" key="3">
    <source>
        <dbReference type="EMBL" id="KAG5843198.1"/>
    </source>
</evidence>
<dbReference type="AlphaFoldDB" id="A0A0E9X5A6"/>
<gene>
    <name evidence="3" type="ORF">ANANG_G00185940</name>
</gene>
<name>A0A0E9X5A6_ANGAN</name>
<dbReference type="EMBL" id="GBXM01011507">
    <property type="protein sequence ID" value="JAH97070.1"/>
    <property type="molecule type" value="Transcribed_RNA"/>
</dbReference>